<keyword evidence="7 9" id="KW-0275">Fatty acid biosynthesis</keyword>
<dbReference type="OrthoDB" id="9803628at2"/>
<dbReference type="Gene3D" id="3.40.50.720">
    <property type="entry name" value="NAD(P)-binding Rossmann-like Domain"/>
    <property type="match status" value="1"/>
</dbReference>
<feature type="binding site" evidence="11">
    <location>
        <begin position="196"/>
        <end position="200"/>
    </location>
    <ligand>
        <name>NAD(+)</name>
        <dbReference type="ChEBI" id="CHEBI:57540"/>
    </ligand>
</feature>
<keyword evidence="3 9" id="KW-0444">Lipid biosynthesis</keyword>
<comment type="catalytic activity">
    <reaction evidence="8 9">
        <text>a 2,3-saturated acyl-[ACP] + NAD(+) = a (2E)-enoyl-[ACP] + NADH + H(+)</text>
        <dbReference type="Rhea" id="RHEA:10240"/>
        <dbReference type="Rhea" id="RHEA-COMP:9925"/>
        <dbReference type="Rhea" id="RHEA-COMP:9926"/>
        <dbReference type="ChEBI" id="CHEBI:15378"/>
        <dbReference type="ChEBI" id="CHEBI:57540"/>
        <dbReference type="ChEBI" id="CHEBI:57945"/>
        <dbReference type="ChEBI" id="CHEBI:78784"/>
        <dbReference type="ChEBI" id="CHEBI:78785"/>
        <dbReference type="EC" id="1.3.1.9"/>
    </reaction>
</comment>
<evidence type="ECO:0000256" key="4">
    <source>
        <dbReference type="ARBA" id="ARBA00022832"/>
    </source>
</evidence>
<dbReference type="InterPro" id="IPR002347">
    <property type="entry name" value="SDR_fam"/>
</dbReference>
<evidence type="ECO:0000256" key="1">
    <source>
        <dbReference type="ARBA" id="ARBA00005194"/>
    </source>
</evidence>
<evidence type="ECO:0000256" key="3">
    <source>
        <dbReference type="ARBA" id="ARBA00022516"/>
    </source>
</evidence>
<evidence type="ECO:0000256" key="6">
    <source>
        <dbReference type="ARBA" id="ARBA00023098"/>
    </source>
</evidence>
<comment type="pathway">
    <text evidence="1">Lipid metabolism; fatty acid biosynthesis.</text>
</comment>
<dbReference type="Proteomes" id="UP000236286">
    <property type="component" value="Unassembled WGS sequence"/>
</dbReference>
<organism evidence="12 13">
    <name type="scientific">Methylocella silvestris</name>
    <dbReference type="NCBI Taxonomy" id="199596"/>
    <lineage>
        <taxon>Bacteria</taxon>
        <taxon>Pseudomonadati</taxon>
        <taxon>Pseudomonadota</taxon>
        <taxon>Alphaproteobacteria</taxon>
        <taxon>Hyphomicrobiales</taxon>
        <taxon>Beijerinckiaceae</taxon>
        <taxon>Methylocella</taxon>
    </lineage>
</organism>
<dbReference type="NCBIfam" id="NF005717">
    <property type="entry name" value="PRK07533.1"/>
    <property type="match status" value="1"/>
</dbReference>
<dbReference type="PRINTS" id="PR00081">
    <property type="entry name" value="GDHRDH"/>
</dbReference>
<dbReference type="AlphaFoldDB" id="A0A2J7TC40"/>
<accession>A0A2J7TC40</accession>
<name>A0A2J7TC40_METSI</name>
<evidence type="ECO:0000256" key="8">
    <source>
        <dbReference type="ARBA" id="ARBA00048572"/>
    </source>
</evidence>
<keyword evidence="5 9" id="KW-0560">Oxidoreductase</keyword>
<protein>
    <recommendedName>
        <fullName evidence="9">Enoyl-[acyl-carrier-protein] reductase [NADH]</fullName>
        <ecNumber evidence="9">1.3.1.9</ecNumber>
    </recommendedName>
</protein>
<dbReference type="GO" id="GO:0006633">
    <property type="term" value="P:fatty acid biosynthetic process"/>
    <property type="evidence" value="ECO:0007669"/>
    <property type="project" value="UniProtKB-UniPathway"/>
</dbReference>
<dbReference type="InterPro" id="IPR036291">
    <property type="entry name" value="NAD(P)-bd_dom_sf"/>
</dbReference>
<dbReference type="PIRSF" id="PIRSF000094">
    <property type="entry name" value="Enoyl-ACP_rdct"/>
    <property type="match status" value="1"/>
</dbReference>
<proteinExistence type="inferred from homology"/>
<feature type="binding site" evidence="10">
    <location>
        <position position="100"/>
    </location>
    <ligand>
        <name>substrate</name>
    </ligand>
</feature>
<keyword evidence="4" id="KW-0276">Fatty acid metabolism</keyword>
<dbReference type="PANTHER" id="PTHR43159:SF2">
    <property type="entry name" value="ENOYL-[ACYL-CARRIER-PROTEIN] REDUCTASE [NADH], CHLOROPLASTIC"/>
    <property type="match status" value="1"/>
</dbReference>
<comment type="similarity">
    <text evidence="2 9">Belongs to the short-chain dehydrogenases/reductases (SDR) family. FabI subfamily.</text>
</comment>
<dbReference type="SUPFAM" id="SSF51735">
    <property type="entry name" value="NAD(P)-binding Rossmann-fold domains"/>
    <property type="match status" value="1"/>
</dbReference>
<feature type="binding site" evidence="11">
    <location>
        <position position="167"/>
    </location>
    <ligand>
        <name>NAD(+)</name>
        <dbReference type="ChEBI" id="CHEBI:57540"/>
    </ligand>
</feature>
<evidence type="ECO:0000256" key="2">
    <source>
        <dbReference type="ARBA" id="ARBA00009233"/>
    </source>
</evidence>
<evidence type="ECO:0000313" key="12">
    <source>
        <dbReference type="EMBL" id="PNG24332.1"/>
    </source>
</evidence>
<reference evidence="12 13" key="1">
    <citation type="submission" date="2017-10" db="EMBL/GenBank/DDBJ databases">
        <title>Genome announcement of Methylocella silvestris TVC from permafrost.</title>
        <authorList>
            <person name="Wang J."/>
            <person name="Geng K."/>
            <person name="Ul-Haque F."/>
            <person name="Crombie A.T."/>
            <person name="Street L.E."/>
            <person name="Wookey P.A."/>
            <person name="Murrell J.C."/>
            <person name="Pratscher J."/>
        </authorList>
    </citation>
    <scope>NUCLEOTIDE SEQUENCE [LARGE SCALE GENOMIC DNA]</scope>
    <source>
        <strain evidence="12 13">TVC</strain>
    </source>
</reference>
<feature type="binding site" evidence="11">
    <location>
        <begin position="69"/>
        <end position="70"/>
    </location>
    <ligand>
        <name>NAD(+)</name>
        <dbReference type="ChEBI" id="CHEBI:57540"/>
    </ligand>
</feature>
<gene>
    <name evidence="12" type="ORF">CR492_19270</name>
</gene>
<dbReference type="CDD" id="cd05372">
    <property type="entry name" value="ENR_SDR"/>
    <property type="match status" value="1"/>
</dbReference>
<feature type="binding site" evidence="11">
    <location>
        <position position="18"/>
    </location>
    <ligand>
        <name>NAD(+)</name>
        <dbReference type="ChEBI" id="CHEBI:57540"/>
    </ligand>
</feature>
<dbReference type="EC" id="1.3.1.9" evidence="9"/>
<comment type="caution">
    <text evidence="12">The sequence shown here is derived from an EMBL/GenBank/DDBJ whole genome shotgun (WGS) entry which is preliminary data.</text>
</comment>
<evidence type="ECO:0000256" key="11">
    <source>
        <dbReference type="PIRSR" id="PIRSR000094-3"/>
    </source>
</evidence>
<dbReference type="Pfam" id="PF13561">
    <property type="entry name" value="adh_short_C2"/>
    <property type="match status" value="1"/>
</dbReference>
<dbReference type="UniPathway" id="UPA00094"/>
<keyword evidence="9 11" id="KW-0520">NAD</keyword>
<evidence type="ECO:0000256" key="10">
    <source>
        <dbReference type="PIRSR" id="PIRSR000094-2"/>
    </source>
</evidence>
<dbReference type="PANTHER" id="PTHR43159">
    <property type="entry name" value="ENOYL-[ACYL-CARRIER-PROTEIN] REDUCTASE"/>
    <property type="match status" value="1"/>
</dbReference>
<dbReference type="GO" id="GO:0004318">
    <property type="term" value="F:enoyl-[acyl-carrier-protein] reductase (NADH) activity"/>
    <property type="evidence" value="ECO:0007669"/>
    <property type="project" value="UniProtKB-EC"/>
</dbReference>
<sequence>MDLTITTSLKGKRGLVVGIANKASIAAGCARAFVDAGASLAATYVNDKALPYVRPVADSLGCKLLLPCDVESPGQLEAAFQRIRTEWGQLDFLLHAIAFAPAEDLHGRVVDCSPAGFSLAMDVSCHSFLRMAHLAEPLMTNGGCLLTVTFYGSEKVVANYNLMGPVKAALESAVRYTAAELGPKGIRANAISPGAIRTRAGSGIAHFDEMLAAEAAAAPEHQLVDIEDVGALAAFLVSDGARRITGTIIPVDGGQHAMA</sequence>
<evidence type="ECO:0000256" key="7">
    <source>
        <dbReference type="ARBA" id="ARBA00023160"/>
    </source>
</evidence>
<feature type="binding site" evidence="11">
    <location>
        <begin position="24"/>
        <end position="25"/>
    </location>
    <ligand>
        <name>NAD(+)</name>
        <dbReference type="ChEBI" id="CHEBI:57540"/>
    </ligand>
</feature>
<dbReference type="InterPro" id="IPR014358">
    <property type="entry name" value="Enoyl-ACP_Rdtase_NADH"/>
</dbReference>
<keyword evidence="6" id="KW-0443">Lipid metabolism</keyword>
<evidence type="ECO:0000256" key="5">
    <source>
        <dbReference type="ARBA" id="ARBA00023002"/>
    </source>
</evidence>
<feature type="binding site" evidence="11">
    <location>
        <position position="97"/>
    </location>
    <ligand>
        <name>NAD(+)</name>
        <dbReference type="ChEBI" id="CHEBI:57540"/>
    </ligand>
</feature>
<evidence type="ECO:0000256" key="9">
    <source>
        <dbReference type="PIRNR" id="PIRNR000094"/>
    </source>
</evidence>
<evidence type="ECO:0000313" key="13">
    <source>
        <dbReference type="Proteomes" id="UP000236286"/>
    </source>
</evidence>
<dbReference type="EMBL" id="PDZR01000036">
    <property type="protein sequence ID" value="PNG24332.1"/>
    <property type="molecule type" value="Genomic_DNA"/>
</dbReference>
<dbReference type="RefSeq" id="WP_102845350.1">
    <property type="nucleotide sequence ID" value="NZ_PDZR01000036.1"/>
</dbReference>